<gene>
    <name evidence="2" type="ORF">C8D93_108124</name>
</gene>
<accession>A0A318E9T9</accession>
<evidence type="ECO:0000313" key="3">
    <source>
        <dbReference type="Proteomes" id="UP000248330"/>
    </source>
</evidence>
<feature type="region of interest" description="Disordered" evidence="1">
    <location>
        <begin position="305"/>
        <end position="334"/>
    </location>
</feature>
<proteinExistence type="predicted"/>
<evidence type="ECO:0000313" key="2">
    <source>
        <dbReference type="EMBL" id="PXV66149.1"/>
    </source>
</evidence>
<protein>
    <submittedName>
        <fullName evidence="2">Uncharacterized protein</fullName>
    </submittedName>
</protein>
<dbReference type="Proteomes" id="UP000248330">
    <property type="component" value="Unassembled WGS sequence"/>
</dbReference>
<keyword evidence="3" id="KW-1185">Reference proteome</keyword>
<reference evidence="2 3" key="1">
    <citation type="submission" date="2018-04" db="EMBL/GenBank/DDBJ databases">
        <title>Genomic Encyclopedia of Type Strains, Phase IV (KMG-IV): sequencing the most valuable type-strain genomes for metagenomic binning, comparative biology and taxonomic classification.</title>
        <authorList>
            <person name="Goeker M."/>
        </authorList>
    </citation>
    <scope>NUCLEOTIDE SEQUENCE [LARGE SCALE GENOMIC DNA]</scope>
    <source>
        <strain evidence="2 3">DSM 104150</strain>
    </source>
</reference>
<dbReference type="AlphaFoldDB" id="A0A318E9T9"/>
<comment type="caution">
    <text evidence="2">The sequence shown here is derived from an EMBL/GenBank/DDBJ whole genome shotgun (WGS) entry which is preliminary data.</text>
</comment>
<sequence>MLRASPGHRSFGVMQMVVSQRLWRSAGVGIGIGLLASVSAHAAETYGRLTVDIRIDGEQNWSAQQDWGKTKIAERYRVVTHVQWDGELQTVDTLAPDYAEKQIAKGAAIQRRVAEVQQRTGTAPKNVPKTPEEQQALMQRMQTEQLACNNDPQCLMNLAMRYAPVMNAVAMQAMPQPEAGAPEIDLDAEEVPRYAHYYGYEGCPTTIEMHVDYRAEGAWADVGGMVPWKETYSADDRGNDLQRKMQCLGQQMSFDPQTNSFHSLGFGLPLPRGSRVYWDRLHGEERGDGEVPTTGEALAWASEQMRAAPASGSRRTTLKPDRPRGGTVTTGARHDGEIRVQIDWRFEPDVQPR</sequence>
<organism evidence="2 3">
    <name type="scientific">Sinimarinibacterium flocculans</name>
    <dbReference type="NCBI Taxonomy" id="985250"/>
    <lineage>
        <taxon>Bacteria</taxon>
        <taxon>Pseudomonadati</taxon>
        <taxon>Pseudomonadota</taxon>
        <taxon>Gammaproteobacteria</taxon>
        <taxon>Nevskiales</taxon>
        <taxon>Nevskiaceae</taxon>
        <taxon>Sinimarinibacterium</taxon>
    </lineage>
</organism>
<name>A0A318E9T9_9GAMM</name>
<evidence type="ECO:0000256" key="1">
    <source>
        <dbReference type="SAM" id="MobiDB-lite"/>
    </source>
</evidence>
<dbReference type="EMBL" id="QICN01000008">
    <property type="protein sequence ID" value="PXV66149.1"/>
    <property type="molecule type" value="Genomic_DNA"/>
</dbReference>